<organism evidence="5 6">
    <name type="scientific">Porphyromonas endodontalis (strain ATCC 35406 / DSM 24491 / JCM 8526 / CCUG 16442 / BCRC 14492 / NCTC 13058 / HG 370)</name>
    <name type="common">Bacteroides endodontalis</name>
    <dbReference type="NCBI Taxonomy" id="553175"/>
    <lineage>
        <taxon>Bacteria</taxon>
        <taxon>Pseudomonadati</taxon>
        <taxon>Bacteroidota</taxon>
        <taxon>Bacteroidia</taxon>
        <taxon>Bacteroidales</taxon>
        <taxon>Porphyromonadaceae</taxon>
        <taxon>Porphyromonas</taxon>
    </lineage>
</organism>
<dbReference type="PANTHER" id="PTHR13966">
    <property type="entry name" value="ENDONUCLEASE RELATED"/>
    <property type="match status" value="1"/>
</dbReference>
<dbReference type="STRING" id="553175.POREN0001_1574"/>
<dbReference type="SMART" id="SM00892">
    <property type="entry name" value="Endonuclease_NS"/>
    <property type="match status" value="1"/>
</dbReference>
<keyword evidence="2" id="KW-0479">Metal-binding</keyword>
<evidence type="ECO:0000313" key="6">
    <source>
        <dbReference type="Proteomes" id="UP000004295"/>
    </source>
</evidence>
<feature type="domain" description="ENPP1-3/EXOG-like endonuclease/phosphodiesterase" evidence="3">
    <location>
        <begin position="68"/>
        <end position="267"/>
    </location>
</feature>
<dbReference type="Pfam" id="PF01223">
    <property type="entry name" value="Endonuclease_NS"/>
    <property type="match status" value="1"/>
</dbReference>
<gene>
    <name evidence="5" type="ORF">POREN0001_1574</name>
</gene>
<feature type="active site" description="Proton acceptor" evidence="1">
    <location>
        <position position="128"/>
    </location>
</feature>
<dbReference type="RefSeq" id="WP_004333388.1">
    <property type="nucleotide sequence ID" value="NZ_ACNN01000018.1"/>
</dbReference>
<dbReference type="PANTHER" id="PTHR13966:SF5">
    <property type="entry name" value="ENDONUCLEASE G, MITOCHONDRIAL"/>
    <property type="match status" value="1"/>
</dbReference>
<dbReference type="AlphaFoldDB" id="C3JA86"/>
<dbReference type="InterPro" id="IPR044929">
    <property type="entry name" value="DNA/RNA_non-sp_Endonuclease_sf"/>
</dbReference>
<dbReference type="GO" id="GO:0046872">
    <property type="term" value="F:metal ion binding"/>
    <property type="evidence" value="ECO:0007669"/>
    <property type="project" value="UniProtKB-KW"/>
</dbReference>
<dbReference type="InterPro" id="IPR044925">
    <property type="entry name" value="His-Me_finger_sf"/>
</dbReference>
<evidence type="ECO:0000256" key="2">
    <source>
        <dbReference type="PIRSR" id="PIRSR640255-2"/>
    </source>
</evidence>
<evidence type="ECO:0000256" key="1">
    <source>
        <dbReference type="PIRSR" id="PIRSR640255-1"/>
    </source>
</evidence>
<feature type="binding site" evidence="2">
    <location>
        <position position="159"/>
    </location>
    <ligand>
        <name>Mg(2+)</name>
        <dbReference type="ChEBI" id="CHEBI:18420"/>
        <note>catalytic</note>
    </ligand>
</feature>
<name>C3JA86_POREA</name>
<keyword evidence="5" id="KW-0378">Hydrolase</keyword>
<dbReference type="Proteomes" id="UP000004295">
    <property type="component" value="Unassembled WGS sequence"/>
</dbReference>
<reference evidence="5 6" key="1">
    <citation type="submission" date="2009-04" db="EMBL/GenBank/DDBJ databases">
        <authorList>
            <person name="Sebastian Y."/>
            <person name="Madupu R."/>
            <person name="Durkin A.S."/>
            <person name="Torralba M."/>
            <person name="Methe B."/>
            <person name="Sutton G.G."/>
            <person name="Strausberg R.L."/>
            <person name="Nelson K.E."/>
        </authorList>
    </citation>
    <scope>NUCLEOTIDE SEQUENCE [LARGE SCALE GENOMIC DNA]</scope>
    <source>
        <strain evidence="6">ATCC 35406 / BCRC 14492 / JCM 8526 / NCTC 13058 / HG 370</strain>
    </source>
</reference>
<keyword evidence="5" id="KW-0540">Nuclease</keyword>
<dbReference type="EMBL" id="ACNN01000018">
    <property type="protein sequence ID" value="EEN82887.1"/>
    <property type="molecule type" value="Genomic_DNA"/>
</dbReference>
<comment type="caution">
    <text evidence="5">The sequence shown here is derived from an EMBL/GenBank/DDBJ whole genome shotgun (WGS) entry which is preliminary data.</text>
</comment>
<dbReference type="SMART" id="SM00477">
    <property type="entry name" value="NUC"/>
    <property type="match status" value="1"/>
</dbReference>
<keyword evidence="5" id="KW-0255">Endonuclease</keyword>
<dbReference type="GO" id="GO:0003676">
    <property type="term" value="F:nucleic acid binding"/>
    <property type="evidence" value="ECO:0007669"/>
    <property type="project" value="InterPro"/>
</dbReference>
<dbReference type="SUPFAM" id="SSF54060">
    <property type="entry name" value="His-Me finger endonucleases"/>
    <property type="match status" value="1"/>
</dbReference>
<keyword evidence="6" id="KW-1185">Reference proteome</keyword>
<dbReference type="GO" id="GO:0004519">
    <property type="term" value="F:endonuclease activity"/>
    <property type="evidence" value="ECO:0007669"/>
    <property type="project" value="UniProtKB-KW"/>
</dbReference>
<dbReference type="InterPro" id="IPR001604">
    <property type="entry name" value="Endo_G_ENPP1-like_dom"/>
</dbReference>
<evidence type="ECO:0000259" key="3">
    <source>
        <dbReference type="SMART" id="SM00477"/>
    </source>
</evidence>
<accession>C3JA86</accession>
<feature type="domain" description="DNA/RNA non-specific endonuclease/pyrophosphatase/phosphodiesterase" evidence="4">
    <location>
        <begin position="67"/>
        <end position="267"/>
    </location>
</feature>
<evidence type="ECO:0000259" key="4">
    <source>
        <dbReference type="SMART" id="SM00892"/>
    </source>
</evidence>
<evidence type="ECO:0000313" key="5">
    <source>
        <dbReference type="EMBL" id="EEN82887.1"/>
    </source>
</evidence>
<dbReference type="Gene3D" id="3.40.570.10">
    <property type="entry name" value="Extracellular Endonuclease, subunit A"/>
    <property type="match status" value="1"/>
</dbReference>
<sequence>MKQSSKLILGCITALLLGSGLWGCQSRQKPQPPYIPDGTGDASLLECPKVRGREGDFFITHRVNNGTRVNYSLEYDIKLHHALWVCFSFDNYTKQTNVKRTNAWAWDPFIPAQYEVNKSSFEGYDRGHLVASHDRVFSEEANRQTFYYSNMSPQKAAFNQVAWRQLEEVVQKWARNEALTDKMYIAKGGTLTPEGIYPSLSGGKIAVPRNYWMAILVEKGGEWRALGFWISHESSKQLKGGLAPLACSIDELESKTDFDFFPNLEDNIEQKVEAIDPKDCSDLWPGL</sequence>
<dbReference type="eggNOG" id="COG1864">
    <property type="taxonomic scope" value="Bacteria"/>
</dbReference>
<proteinExistence type="predicted"/>
<protein>
    <submittedName>
        <fullName evidence="5">DNA/RNA non-specific endonuclease</fullName>
    </submittedName>
</protein>
<dbReference type="GeneID" id="93365912"/>
<dbReference type="GO" id="GO:0016787">
    <property type="term" value="F:hydrolase activity"/>
    <property type="evidence" value="ECO:0007669"/>
    <property type="project" value="InterPro"/>
</dbReference>
<dbReference type="InterPro" id="IPR040255">
    <property type="entry name" value="Non-specific_endonuclease"/>
</dbReference>
<dbReference type="InterPro" id="IPR020821">
    <property type="entry name" value="ENPP1-3/EXOG-like_nuc-like"/>
</dbReference>